<gene>
    <name evidence="2" type="ORF">MsAc7_00710</name>
</gene>
<dbReference type="Proteomes" id="UP001303587">
    <property type="component" value="Chromosome"/>
</dbReference>
<accession>A0AA96V172</accession>
<keyword evidence="3" id="KW-1185">Reference proteome</keyword>
<sequence length="290" mass="34431">MTAFIPLFSETVTIGLHIFLRCDVHFYKNIYDLTQIEKINNVSTFLTLTNTRGDTITDHFYSNFSENIQLFSGFLYHGTTKENAQKILENNFQISSNPKLHLGNGVYFYDDETYAVWWVLRNPVCKVPKGRLKRYISGQDLTICQDVYDCFLRELSVVAVEIENAKYLNLDDPINKKVFNKFYRRLNEKRNLVMLLDNYSIYDVFFDQESFKNKIDMVGMTTNYYNFSKNRSQSTPMLPHESYLYKIYCVKNTEILKKRKRLYITPEIIGYCLEFMVRKEQLFKRMKGLP</sequence>
<organism evidence="2 3">
    <name type="scientific">Methanolapillus millepedarum</name>
    <dbReference type="NCBI Taxonomy" id="3028296"/>
    <lineage>
        <taxon>Archaea</taxon>
        <taxon>Methanobacteriati</taxon>
        <taxon>Methanobacteriota</taxon>
        <taxon>Stenosarchaea group</taxon>
        <taxon>Methanomicrobia</taxon>
        <taxon>Methanosarcinales</taxon>
        <taxon>Methanosarcinaceae</taxon>
        <taxon>Methanolapillus</taxon>
    </lineage>
</organism>
<dbReference type="EMBL" id="CP131060">
    <property type="protein sequence ID" value="WNY24549.1"/>
    <property type="molecule type" value="Genomic_DNA"/>
</dbReference>
<feature type="domain" description="PARP catalytic" evidence="1">
    <location>
        <begin position="63"/>
        <end position="117"/>
    </location>
</feature>
<reference evidence="2 3" key="1">
    <citation type="submission" date="2023-07" db="EMBL/GenBank/DDBJ databases">
        <title>Closed genoem sequence of Methanosarcinaceae archaeon Ac7.</title>
        <authorList>
            <person name="Poehlein A."/>
            <person name="Protasov E."/>
            <person name="Platt K."/>
            <person name="Reeh H."/>
            <person name="Daniel R."/>
            <person name="Brune A."/>
        </authorList>
    </citation>
    <scope>NUCLEOTIDE SEQUENCE [LARGE SCALE GENOMIC DNA]</scope>
    <source>
        <strain evidence="2 3">Ac7</strain>
    </source>
</reference>
<evidence type="ECO:0000313" key="3">
    <source>
        <dbReference type="Proteomes" id="UP001303587"/>
    </source>
</evidence>
<evidence type="ECO:0000313" key="2">
    <source>
        <dbReference type="EMBL" id="WNY24549.1"/>
    </source>
</evidence>
<name>A0AA96V172_9EURY</name>
<dbReference type="AlphaFoldDB" id="A0AA96V172"/>
<dbReference type="Gene3D" id="3.90.228.10">
    <property type="match status" value="1"/>
</dbReference>
<evidence type="ECO:0000259" key="1">
    <source>
        <dbReference type="Pfam" id="PF00644"/>
    </source>
</evidence>
<protein>
    <recommendedName>
        <fullName evidence="1">PARP catalytic domain-containing protein</fullName>
    </recommendedName>
</protein>
<dbReference type="Pfam" id="PF00644">
    <property type="entry name" value="PARP"/>
    <property type="match status" value="1"/>
</dbReference>
<dbReference type="InterPro" id="IPR012317">
    <property type="entry name" value="Poly(ADP-ribose)pol_cat_dom"/>
</dbReference>
<proteinExistence type="predicted"/>
<dbReference type="GO" id="GO:0003950">
    <property type="term" value="F:NAD+ poly-ADP-ribosyltransferase activity"/>
    <property type="evidence" value="ECO:0007669"/>
    <property type="project" value="InterPro"/>
</dbReference>
<dbReference type="SUPFAM" id="SSF56399">
    <property type="entry name" value="ADP-ribosylation"/>
    <property type="match status" value="1"/>
</dbReference>